<dbReference type="SUPFAM" id="SSF48498">
    <property type="entry name" value="Tetracyclin repressor-like, C-terminal domain"/>
    <property type="match status" value="1"/>
</dbReference>
<keyword evidence="1" id="KW-0805">Transcription regulation</keyword>
<gene>
    <name evidence="6" type="ORF">ACFPET_14275</name>
</gene>
<dbReference type="PANTHER" id="PTHR30055:SF158">
    <property type="entry name" value="POSSIBLE TRANSCRIPTIONAL REGULATORY PROTEIN (PROBABLY TETR-FAMILY)"/>
    <property type="match status" value="1"/>
</dbReference>
<keyword evidence="3" id="KW-0804">Transcription</keyword>
<keyword evidence="2 4" id="KW-0238">DNA-binding</keyword>
<reference evidence="7" key="1">
    <citation type="journal article" date="2019" name="Int. J. Syst. Evol. Microbiol.">
        <title>The Global Catalogue of Microorganisms (GCM) 10K type strain sequencing project: providing services to taxonomists for standard genome sequencing and annotation.</title>
        <authorList>
            <consortium name="The Broad Institute Genomics Platform"/>
            <consortium name="The Broad Institute Genome Sequencing Center for Infectious Disease"/>
            <person name="Wu L."/>
            <person name="Ma J."/>
        </authorList>
    </citation>
    <scope>NUCLEOTIDE SEQUENCE [LARGE SCALE GENOMIC DNA]</scope>
    <source>
        <strain evidence="7">IBRC-M 10908</strain>
    </source>
</reference>
<dbReference type="PROSITE" id="PS50977">
    <property type="entry name" value="HTH_TETR_2"/>
    <property type="match status" value="1"/>
</dbReference>
<feature type="domain" description="HTH tetR-type" evidence="5">
    <location>
        <begin position="10"/>
        <end position="70"/>
    </location>
</feature>
<evidence type="ECO:0000313" key="7">
    <source>
        <dbReference type="Proteomes" id="UP001595823"/>
    </source>
</evidence>
<dbReference type="InterPro" id="IPR054129">
    <property type="entry name" value="DesT_TetR_C"/>
</dbReference>
<dbReference type="RefSeq" id="WP_380622222.1">
    <property type="nucleotide sequence ID" value="NZ_JBHSDK010000018.1"/>
</dbReference>
<comment type="caution">
    <text evidence="6">The sequence shown here is derived from an EMBL/GenBank/DDBJ whole genome shotgun (WGS) entry which is preliminary data.</text>
</comment>
<dbReference type="InterPro" id="IPR001647">
    <property type="entry name" value="HTH_TetR"/>
</dbReference>
<dbReference type="PRINTS" id="PR00455">
    <property type="entry name" value="HTHTETR"/>
</dbReference>
<dbReference type="InterPro" id="IPR036271">
    <property type="entry name" value="Tet_transcr_reg_TetR-rel_C_sf"/>
</dbReference>
<dbReference type="Gene3D" id="1.10.357.10">
    <property type="entry name" value="Tetracycline Repressor, domain 2"/>
    <property type="match status" value="1"/>
</dbReference>
<dbReference type="SUPFAM" id="SSF46689">
    <property type="entry name" value="Homeodomain-like"/>
    <property type="match status" value="1"/>
</dbReference>
<evidence type="ECO:0000256" key="4">
    <source>
        <dbReference type="PROSITE-ProRule" id="PRU00335"/>
    </source>
</evidence>
<sequence length="207" mass="23281">MKQRKRVPRAEREQQMMDAAVAVFARDGFHAAGMEEIAVRCGVSKPMLYLYFESKEGLFIACIKRESERLATRISEAVSGHEEPKDQLWNGLRAFLEFVDANRGAWSVLYRRARYLGDPVSTEVSHLRENMIGLVTSLLSHGEETEGTDISVAAHTLVGACESLSDWLIDRPEISVDEIGDQFTAIMWPGLAHLFRADREEAPRKAS</sequence>
<dbReference type="EMBL" id="JBHSDK010000018">
    <property type="protein sequence ID" value="MFC4336365.1"/>
    <property type="molecule type" value="Genomic_DNA"/>
</dbReference>
<dbReference type="Pfam" id="PF00440">
    <property type="entry name" value="TetR_N"/>
    <property type="match status" value="1"/>
</dbReference>
<name>A0ABV8U1S3_9ACTN</name>
<dbReference type="Proteomes" id="UP001595823">
    <property type="component" value="Unassembled WGS sequence"/>
</dbReference>
<dbReference type="PANTHER" id="PTHR30055">
    <property type="entry name" value="HTH-TYPE TRANSCRIPTIONAL REGULATOR RUTR"/>
    <property type="match status" value="1"/>
</dbReference>
<feature type="DNA-binding region" description="H-T-H motif" evidence="4">
    <location>
        <begin position="33"/>
        <end position="52"/>
    </location>
</feature>
<proteinExistence type="predicted"/>
<dbReference type="InterPro" id="IPR009057">
    <property type="entry name" value="Homeodomain-like_sf"/>
</dbReference>
<accession>A0ABV8U1S3</accession>
<evidence type="ECO:0000256" key="2">
    <source>
        <dbReference type="ARBA" id="ARBA00023125"/>
    </source>
</evidence>
<organism evidence="6 7">
    <name type="scientific">Salininema proteolyticum</name>
    <dbReference type="NCBI Taxonomy" id="1607685"/>
    <lineage>
        <taxon>Bacteria</taxon>
        <taxon>Bacillati</taxon>
        <taxon>Actinomycetota</taxon>
        <taxon>Actinomycetes</taxon>
        <taxon>Glycomycetales</taxon>
        <taxon>Glycomycetaceae</taxon>
        <taxon>Salininema</taxon>
    </lineage>
</organism>
<evidence type="ECO:0000256" key="1">
    <source>
        <dbReference type="ARBA" id="ARBA00023015"/>
    </source>
</evidence>
<evidence type="ECO:0000256" key="3">
    <source>
        <dbReference type="ARBA" id="ARBA00023163"/>
    </source>
</evidence>
<keyword evidence="7" id="KW-1185">Reference proteome</keyword>
<evidence type="ECO:0000313" key="6">
    <source>
        <dbReference type="EMBL" id="MFC4336365.1"/>
    </source>
</evidence>
<dbReference type="InterPro" id="IPR050109">
    <property type="entry name" value="HTH-type_TetR-like_transc_reg"/>
</dbReference>
<evidence type="ECO:0000259" key="5">
    <source>
        <dbReference type="PROSITE" id="PS50977"/>
    </source>
</evidence>
<protein>
    <submittedName>
        <fullName evidence="6">TetR/AcrR family transcriptional regulator</fullName>
    </submittedName>
</protein>
<dbReference type="Pfam" id="PF21943">
    <property type="entry name" value="TetR_C_46"/>
    <property type="match status" value="1"/>
</dbReference>